<evidence type="ECO:0000256" key="1">
    <source>
        <dbReference type="ARBA" id="ARBA00001946"/>
    </source>
</evidence>
<dbReference type="EC" id="3.6.1.-" evidence="3"/>
<evidence type="ECO:0000313" key="5">
    <source>
        <dbReference type="EMBL" id="OUD13141.1"/>
    </source>
</evidence>
<protein>
    <recommendedName>
        <fullName evidence="3">RNA pyrophosphohydrolase</fullName>
        <ecNumber evidence="3">3.6.1.-</ecNumber>
    </recommendedName>
    <alternativeName>
        <fullName evidence="3">(Di)nucleoside polyphosphate hydrolase</fullName>
    </alternativeName>
</protein>
<feature type="domain" description="Nudix hydrolase" evidence="4">
    <location>
        <begin position="6"/>
        <end position="149"/>
    </location>
</feature>
<dbReference type="InterPro" id="IPR015797">
    <property type="entry name" value="NUDIX_hydrolase-like_dom_sf"/>
</dbReference>
<dbReference type="Proteomes" id="UP000194798">
    <property type="component" value="Unassembled WGS sequence"/>
</dbReference>
<evidence type="ECO:0000256" key="3">
    <source>
        <dbReference type="HAMAP-Rule" id="MF_00298"/>
    </source>
</evidence>
<dbReference type="FunFam" id="3.90.79.10:FF:000001">
    <property type="entry name" value="RNA pyrophosphohydrolase"/>
    <property type="match status" value="1"/>
</dbReference>
<dbReference type="OrthoDB" id="9816040at2"/>
<comment type="similarity">
    <text evidence="3">Belongs to the Nudix hydrolase family. RppH subfamily.</text>
</comment>
<comment type="cofactor">
    <cofactor evidence="3">
        <name>a divalent metal cation</name>
        <dbReference type="ChEBI" id="CHEBI:60240"/>
    </cofactor>
</comment>
<dbReference type="NCBIfam" id="NF001937">
    <property type="entry name" value="PRK00714.1-4"/>
    <property type="match status" value="1"/>
</dbReference>
<evidence type="ECO:0000256" key="2">
    <source>
        <dbReference type="ARBA" id="ARBA00022801"/>
    </source>
</evidence>
<dbReference type="PROSITE" id="PS00893">
    <property type="entry name" value="NUDIX_BOX"/>
    <property type="match status" value="1"/>
</dbReference>
<organism evidence="5 6">
    <name type="scientific">Thioflexithrix psekupsensis</name>
    <dbReference type="NCBI Taxonomy" id="1570016"/>
    <lineage>
        <taxon>Bacteria</taxon>
        <taxon>Pseudomonadati</taxon>
        <taxon>Pseudomonadota</taxon>
        <taxon>Gammaproteobacteria</taxon>
        <taxon>Thiotrichales</taxon>
        <taxon>Thioflexithrix</taxon>
    </lineage>
</organism>
<feature type="short sequence motif" description="Nudix box" evidence="3">
    <location>
        <begin position="38"/>
        <end position="59"/>
    </location>
</feature>
<comment type="cofactor">
    <cofactor evidence="1">
        <name>Mg(2+)</name>
        <dbReference type="ChEBI" id="CHEBI:18420"/>
    </cofactor>
</comment>
<dbReference type="RefSeq" id="WP_086488587.1">
    <property type="nucleotide sequence ID" value="NZ_MSLT01000018.1"/>
</dbReference>
<dbReference type="PANTHER" id="PTHR43736">
    <property type="entry name" value="ADP-RIBOSE PYROPHOSPHATASE"/>
    <property type="match status" value="1"/>
</dbReference>
<dbReference type="PANTHER" id="PTHR43736:SF1">
    <property type="entry name" value="DIHYDRONEOPTERIN TRIPHOSPHATE DIPHOSPHATASE"/>
    <property type="match status" value="1"/>
</dbReference>
<dbReference type="InterPro" id="IPR022927">
    <property type="entry name" value="RppH"/>
</dbReference>
<dbReference type="CDD" id="cd03671">
    <property type="entry name" value="NUDIX_Ap4A_hydrolase_plant_like"/>
    <property type="match status" value="1"/>
</dbReference>
<dbReference type="Gene3D" id="3.90.79.10">
    <property type="entry name" value="Nucleoside Triphosphate Pyrophosphohydrolase"/>
    <property type="match status" value="1"/>
</dbReference>
<keyword evidence="2 3" id="KW-0378">Hydrolase</keyword>
<evidence type="ECO:0000259" key="4">
    <source>
        <dbReference type="PROSITE" id="PS51462"/>
    </source>
</evidence>
<dbReference type="NCBIfam" id="NF001938">
    <property type="entry name" value="PRK00714.1-5"/>
    <property type="match status" value="1"/>
</dbReference>
<dbReference type="PROSITE" id="PS51462">
    <property type="entry name" value="NUDIX"/>
    <property type="match status" value="1"/>
</dbReference>
<accession>A0A251X6P7</accession>
<evidence type="ECO:0000313" key="6">
    <source>
        <dbReference type="Proteomes" id="UP000194798"/>
    </source>
</evidence>
<comment type="function">
    <text evidence="3">Accelerates the degradation of transcripts by removing pyrophosphate from the 5'-end of triphosphorylated RNA, leading to a more labile monophosphorylated state that can stimulate subsequent ribonuclease cleavage.</text>
</comment>
<dbReference type="Pfam" id="PF00293">
    <property type="entry name" value="NUDIX"/>
    <property type="match status" value="1"/>
</dbReference>
<keyword evidence="6" id="KW-1185">Reference proteome</keyword>
<gene>
    <name evidence="3" type="primary">rppH</name>
    <name evidence="3" type="synonym">nudH</name>
    <name evidence="5" type="ORF">TPSD3_10875</name>
</gene>
<proteinExistence type="inferred from homology"/>
<dbReference type="HAMAP" id="MF_00298">
    <property type="entry name" value="Nudix_RppH"/>
    <property type="match status" value="1"/>
</dbReference>
<dbReference type="SUPFAM" id="SSF55811">
    <property type="entry name" value="Nudix"/>
    <property type="match status" value="1"/>
</dbReference>
<sequence length="198" mass="22938">MIDSDGYRLNVGIILMRQDGRVLWAKRVGQEAWQFPQGGMKAHEDAKQAMLRELYEEIGLGAQHVEIVGTTRQWLRYALPSHLIRHHQRPLCIGQKQKWFLLKLTCAEDRICLDKSDKPEFERWVWVDYWHPLKEVVFFKRNVYKEALTEFEPLALKAKSTTPSSATAVTSSVSTPRRIVDARTARLVTSTSSPKVRY</sequence>
<dbReference type="AlphaFoldDB" id="A0A251X6P7"/>
<reference evidence="5 6" key="1">
    <citation type="submission" date="2016-12" db="EMBL/GenBank/DDBJ databases">
        <title>Thioflexothrix psekupsii D3 genome sequencing and assembly.</title>
        <authorList>
            <person name="Fomenkov A."/>
            <person name="Vincze T."/>
            <person name="Grabovich M."/>
            <person name="Anton B.P."/>
            <person name="Dubinina G."/>
            <person name="Orlova M."/>
            <person name="Belousova E."/>
            <person name="Roberts R.J."/>
        </authorList>
    </citation>
    <scope>NUCLEOTIDE SEQUENCE [LARGE SCALE GENOMIC DNA]</scope>
    <source>
        <strain evidence="5">D3</strain>
    </source>
</reference>
<dbReference type="InterPro" id="IPR000086">
    <property type="entry name" value="NUDIX_hydrolase_dom"/>
</dbReference>
<comment type="caution">
    <text evidence="5">The sequence shown here is derived from an EMBL/GenBank/DDBJ whole genome shotgun (WGS) entry which is preliminary data.</text>
</comment>
<name>A0A251X6P7_9GAMM</name>
<dbReference type="GO" id="GO:0034353">
    <property type="term" value="F:mRNA 5'-diphosphatase activity"/>
    <property type="evidence" value="ECO:0007669"/>
    <property type="project" value="UniProtKB-ARBA"/>
</dbReference>
<dbReference type="InterPro" id="IPR020084">
    <property type="entry name" value="NUDIX_hydrolase_CS"/>
</dbReference>
<dbReference type="EMBL" id="MSLT01000018">
    <property type="protein sequence ID" value="OUD13141.1"/>
    <property type="molecule type" value="Genomic_DNA"/>
</dbReference>